<evidence type="ECO:0000313" key="2">
    <source>
        <dbReference type="Proteomes" id="UP000008177"/>
    </source>
</evidence>
<protein>
    <submittedName>
        <fullName evidence="1">Uncharacterized protein</fullName>
    </submittedName>
</protein>
<name>G2Y8I9_BOTF4</name>
<reference evidence="2" key="1">
    <citation type="journal article" date="2011" name="PLoS Genet.">
        <title>Genomic analysis of the necrotrophic fungal pathogens Sclerotinia sclerotiorum and Botrytis cinerea.</title>
        <authorList>
            <person name="Amselem J."/>
            <person name="Cuomo C.A."/>
            <person name="van Kan J.A."/>
            <person name="Viaud M."/>
            <person name="Benito E.P."/>
            <person name="Couloux A."/>
            <person name="Coutinho P.M."/>
            <person name="de Vries R.P."/>
            <person name="Dyer P.S."/>
            <person name="Fillinger S."/>
            <person name="Fournier E."/>
            <person name="Gout L."/>
            <person name="Hahn M."/>
            <person name="Kohn L."/>
            <person name="Lapalu N."/>
            <person name="Plummer K.M."/>
            <person name="Pradier J.M."/>
            <person name="Quevillon E."/>
            <person name="Sharon A."/>
            <person name="Simon A."/>
            <person name="ten Have A."/>
            <person name="Tudzynski B."/>
            <person name="Tudzynski P."/>
            <person name="Wincker P."/>
            <person name="Andrew M."/>
            <person name="Anthouard V."/>
            <person name="Beever R.E."/>
            <person name="Beffa R."/>
            <person name="Benoit I."/>
            <person name="Bouzid O."/>
            <person name="Brault B."/>
            <person name="Chen Z."/>
            <person name="Choquer M."/>
            <person name="Collemare J."/>
            <person name="Cotton P."/>
            <person name="Danchin E.G."/>
            <person name="Da Silva C."/>
            <person name="Gautier A."/>
            <person name="Giraud C."/>
            <person name="Giraud T."/>
            <person name="Gonzalez C."/>
            <person name="Grossetete S."/>
            <person name="Guldener U."/>
            <person name="Henrissat B."/>
            <person name="Howlett B.J."/>
            <person name="Kodira C."/>
            <person name="Kretschmer M."/>
            <person name="Lappartient A."/>
            <person name="Leroch M."/>
            <person name="Levis C."/>
            <person name="Mauceli E."/>
            <person name="Neuveglise C."/>
            <person name="Oeser B."/>
            <person name="Pearson M."/>
            <person name="Poulain J."/>
            <person name="Poussereau N."/>
            <person name="Quesneville H."/>
            <person name="Rascle C."/>
            <person name="Schumacher J."/>
            <person name="Segurens B."/>
            <person name="Sexton A."/>
            <person name="Silva E."/>
            <person name="Sirven C."/>
            <person name="Soanes D.M."/>
            <person name="Talbot N.J."/>
            <person name="Templeton M."/>
            <person name="Yandava C."/>
            <person name="Yarden O."/>
            <person name="Zeng Q."/>
            <person name="Rollins J.A."/>
            <person name="Lebrun M.H."/>
            <person name="Dickman M."/>
        </authorList>
    </citation>
    <scope>NUCLEOTIDE SEQUENCE [LARGE SCALE GENOMIC DNA]</scope>
    <source>
        <strain evidence="2">T4</strain>
    </source>
</reference>
<evidence type="ECO:0000313" key="1">
    <source>
        <dbReference type="EMBL" id="CCD48896.1"/>
    </source>
</evidence>
<organism evidence="1 2">
    <name type="scientific">Botryotinia fuckeliana (strain T4)</name>
    <name type="common">Noble rot fungus</name>
    <name type="synonym">Botrytis cinerea</name>
    <dbReference type="NCBI Taxonomy" id="999810"/>
    <lineage>
        <taxon>Eukaryota</taxon>
        <taxon>Fungi</taxon>
        <taxon>Dikarya</taxon>
        <taxon>Ascomycota</taxon>
        <taxon>Pezizomycotina</taxon>
        <taxon>Leotiomycetes</taxon>
        <taxon>Helotiales</taxon>
        <taxon>Sclerotiniaceae</taxon>
        <taxon>Botrytis</taxon>
    </lineage>
</organism>
<accession>G2Y8I9</accession>
<dbReference type="EMBL" id="FQ790299">
    <property type="protein sequence ID" value="CCD48896.1"/>
    <property type="molecule type" value="Genomic_DNA"/>
</dbReference>
<dbReference type="Proteomes" id="UP000008177">
    <property type="component" value="Unplaced contigs"/>
</dbReference>
<sequence>MRQTDPFNERYEARLQLASQMCSNRAERWKFDAEESKVS</sequence>
<dbReference type="AlphaFoldDB" id="G2Y8I9"/>
<dbReference type="HOGENOM" id="CLU_3319955_0_0_1"/>
<proteinExistence type="predicted"/>
<dbReference type="InParanoid" id="G2Y8I9"/>
<gene>
    <name evidence="1" type="ORF">BofuT4_uP105540.1</name>
</gene>